<sequence>MLYKFNVDKENNIMFSLWSLDSFCKTRKKFTSFNLFGIVFYVSLTWRMSLWVSFRLTKEMHVYSPSFGIKKKKKTNLISWLSEQLTIKVVEYTVLLFFFVISIPYADKC</sequence>
<name>A0A8D8XZ30_9HEMI</name>
<feature type="transmembrane region" description="Helical" evidence="1">
    <location>
        <begin position="89"/>
        <end position="106"/>
    </location>
</feature>
<evidence type="ECO:0000313" key="2">
    <source>
        <dbReference type="EMBL" id="CAG6714748.1"/>
    </source>
</evidence>
<keyword evidence="1" id="KW-1133">Transmembrane helix</keyword>
<protein>
    <submittedName>
        <fullName evidence="2">Uncharacterized protein</fullName>
    </submittedName>
</protein>
<organism evidence="2">
    <name type="scientific">Cacopsylla melanoneura</name>
    <dbReference type="NCBI Taxonomy" id="428564"/>
    <lineage>
        <taxon>Eukaryota</taxon>
        <taxon>Metazoa</taxon>
        <taxon>Ecdysozoa</taxon>
        <taxon>Arthropoda</taxon>
        <taxon>Hexapoda</taxon>
        <taxon>Insecta</taxon>
        <taxon>Pterygota</taxon>
        <taxon>Neoptera</taxon>
        <taxon>Paraneoptera</taxon>
        <taxon>Hemiptera</taxon>
        <taxon>Sternorrhyncha</taxon>
        <taxon>Psylloidea</taxon>
        <taxon>Psyllidae</taxon>
        <taxon>Psyllinae</taxon>
        <taxon>Cacopsylla</taxon>
    </lineage>
</organism>
<accession>A0A8D8XZ30</accession>
<dbReference type="EMBL" id="HBUF01352184">
    <property type="protein sequence ID" value="CAG6714748.1"/>
    <property type="molecule type" value="Transcribed_RNA"/>
</dbReference>
<keyword evidence="1" id="KW-0472">Membrane</keyword>
<feature type="transmembrane region" description="Helical" evidence="1">
    <location>
        <begin position="33"/>
        <end position="54"/>
    </location>
</feature>
<proteinExistence type="predicted"/>
<reference evidence="2" key="1">
    <citation type="submission" date="2021-05" db="EMBL/GenBank/DDBJ databases">
        <authorList>
            <person name="Alioto T."/>
            <person name="Alioto T."/>
            <person name="Gomez Garrido J."/>
        </authorList>
    </citation>
    <scope>NUCLEOTIDE SEQUENCE</scope>
</reference>
<evidence type="ECO:0000256" key="1">
    <source>
        <dbReference type="SAM" id="Phobius"/>
    </source>
</evidence>
<keyword evidence="1" id="KW-0812">Transmembrane</keyword>
<dbReference type="AlphaFoldDB" id="A0A8D8XZ30"/>